<reference evidence="9" key="1">
    <citation type="journal article" date="2019" name="Int. J. Syst. Evol. Microbiol.">
        <title>The Global Catalogue of Microorganisms (GCM) 10K type strain sequencing project: providing services to taxonomists for standard genome sequencing and annotation.</title>
        <authorList>
            <consortium name="The Broad Institute Genomics Platform"/>
            <consortium name="The Broad Institute Genome Sequencing Center for Infectious Disease"/>
            <person name="Wu L."/>
            <person name="Ma J."/>
        </authorList>
    </citation>
    <scope>NUCLEOTIDE SEQUENCE [LARGE SCALE GENOMIC DNA]</scope>
    <source>
        <strain evidence="9">JCM 16540</strain>
    </source>
</reference>
<sequence length="143" mass="14678">MPRAAAAPWARLGSAAIDETVLAVPLVAVLLLGLRSTRSPDGGWHLASTLALVGWVVAALLYAVVGVGEGQTPGQRVLGIVVVDARRGTPIGYERALLRTVVLLLAVAPCGLGLLPLLARAPGSRRGWHDRAAGSVVVRGSLA</sequence>
<keyword evidence="4 6" id="KW-1133">Transmembrane helix</keyword>
<comment type="caution">
    <text evidence="8">The sequence shown here is derived from an EMBL/GenBank/DDBJ whole genome shotgun (WGS) entry which is preliminary data.</text>
</comment>
<evidence type="ECO:0000313" key="8">
    <source>
        <dbReference type="EMBL" id="GAA3557776.1"/>
    </source>
</evidence>
<dbReference type="Pfam" id="PF06271">
    <property type="entry name" value="RDD"/>
    <property type="match status" value="1"/>
</dbReference>
<feature type="domain" description="RDD" evidence="7">
    <location>
        <begin position="6"/>
        <end position="134"/>
    </location>
</feature>
<name>A0ABP6WYZ4_9ACTN</name>
<evidence type="ECO:0000256" key="4">
    <source>
        <dbReference type="ARBA" id="ARBA00022989"/>
    </source>
</evidence>
<dbReference type="Proteomes" id="UP001500767">
    <property type="component" value="Unassembled WGS sequence"/>
</dbReference>
<dbReference type="EMBL" id="BAAAYR010000001">
    <property type="protein sequence ID" value="GAA3557776.1"/>
    <property type="molecule type" value="Genomic_DNA"/>
</dbReference>
<keyword evidence="5 6" id="KW-0472">Membrane</keyword>
<evidence type="ECO:0000256" key="3">
    <source>
        <dbReference type="ARBA" id="ARBA00022692"/>
    </source>
</evidence>
<dbReference type="PANTHER" id="PTHR36115:SF6">
    <property type="entry name" value="PROLINE-RICH ANTIGEN HOMOLOG"/>
    <property type="match status" value="1"/>
</dbReference>
<evidence type="ECO:0000259" key="7">
    <source>
        <dbReference type="Pfam" id="PF06271"/>
    </source>
</evidence>
<gene>
    <name evidence="8" type="ORF">GCM10022197_11320</name>
</gene>
<feature type="transmembrane region" description="Helical" evidence="6">
    <location>
        <begin position="12"/>
        <end position="34"/>
    </location>
</feature>
<dbReference type="PANTHER" id="PTHR36115">
    <property type="entry name" value="PROLINE-RICH ANTIGEN HOMOLOG-RELATED"/>
    <property type="match status" value="1"/>
</dbReference>
<evidence type="ECO:0000313" key="9">
    <source>
        <dbReference type="Proteomes" id="UP001500767"/>
    </source>
</evidence>
<organism evidence="8 9">
    <name type="scientific">Microlunatus spumicola</name>
    <dbReference type="NCBI Taxonomy" id="81499"/>
    <lineage>
        <taxon>Bacteria</taxon>
        <taxon>Bacillati</taxon>
        <taxon>Actinomycetota</taxon>
        <taxon>Actinomycetes</taxon>
        <taxon>Propionibacteriales</taxon>
        <taxon>Propionibacteriaceae</taxon>
        <taxon>Microlunatus</taxon>
    </lineage>
</organism>
<protein>
    <recommendedName>
        <fullName evidence="7">RDD domain-containing protein</fullName>
    </recommendedName>
</protein>
<evidence type="ECO:0000256" key="1">
    <source>
        <dbReference type="ARBA" id="ARBA00004651"/>
    </source>
</evidence>
<evidence type="ECO:0000256" key="6">
    <source>
        <dbReference type="SAM" id="Phobius"/>
    </source>
</evidence>
<accession>A0ABP6WYZ4</accession>
<evidence type="ECO:0000256" key="2">
    <source>
        <dbReference type="ARBA" id="ARBA00022475"/>
    </source>
</evidence>
<dbReference type="InterPro" id="IPR010432">
    <property type="entry name" value="RDD"/>
</dbReference>
<keyword evidence="3 6" id="KW-0812">Transmembrane</keyword>
<keyword evidence="9" id="KW-1185">Reference proteome</keyword>
<proteinExistence type="predicted"/>
<evidence type="ECO:0000256" key="5">
    <source>
        <dbReference type="ARBA" id="ARBA00023136"/>
    </source>
</evidence>
<comment type="subcellular location">
    <subcellularLocation>
        <location evidence="1">Cell membrane</location>
        <topology evidence="1">Multi-pass membrane protein</topology>
    </subcellularLocation>
</comment>
<feature type="transmembrane region" description="Helical" evidence="6">
    <location>
        <begin position="96"/>
        <end position="119"/>
    </location>
</feature>
<keyword evidence="2" id="KW-1003">Cell membrane</keyword>
<feature type="transmembrane region" description="Helical" evidence="6">
    <location>
        <begin position="46"/>
        <end position="65"/>
    </location>
</feature>
<dbReference type="RefSeq" id="WP_204911852.1">
    <property type="nucleotide sequence ID" value="NZ_BAAAYR010000001.1"/>
</dbReference>
<dbReference type="InterPro" id="IPR051791">
    <property type="entry name" value="Pra-immunoreactive"/>
</dbReference>